<accession>A0A060ST10</accession>
<comment type="caution">
    <text evidence="2">The sequence shown here is derived from an EMBL/GenBank/DDBJ whole genome shotgun (WGS) entry which is preliminary data.</text>
</comment>
<keyword evidence="3" id="KW-1185">Reference proteome</keyword>
<organism evidence="2 3">
    <name type="scientific">Pycnoporus cinnabarinus</name>
    <name type="common">Cinnabar-red polypore</name>
    <name type="synonym">Trametes cinnabarina</name>
    <dbReference type="NCBI Taxonomy" id="5643"/>
    <lineage>
        <taxon>Eukaryota</taxon>
        <taxon>Fungi</taxon>
        <taxon>Dikarya</taxon>
        <taxon>Basidiomycota</taxon>
        <taxon>Agaricomycotina</taxon>
        <taxon>Agaricomycetes</taxon>
        <taxon>Polyporales</taxon>
        <taxon>Polyporaceae</taxon>
        <taxon>Trametes</taxon>
    </lineage>
</organism>
<feature type="region of interest" description="Disordered" evidence="1">
    <location>
        <begin position="66"/>
        <end position="91"/>
    </location>
</feature>
<dbReference type="Proteomes" id="UP000029665">
    <property type="component" value="Unassembled WGS sequence"/>
</dbReference>
<proteinExistence type="predicted"/>
<sequence length="189" mass="21079">MLDPRNVLPRELRERRQALVADGILPEPAAFKDLLAEIRATPGCAWYTPHIHHNWLSGIRKKLQRKQDEQTCKETTKGPHKGSAQSDTSAQASVDVTPGLCRLLEVDDIVIAIHSAHNPTVLQMKQWVASAGPEVNIADVITLRDSYHSTLAASEEDSAAQFVGFPDINLYNEDLCNEEGLHMDEWLSY</sequence>
<dbReference type="AlphaFoldDB" id="A0A060ST10"/>
<dbReference type="EMBL" id="CCBP010000261">
    <property type="protein sequence ID" value="CDO75319.1"/>
    <property type="molecule type" value="Genomic_DNA"/>
</dbReference>
<evidence type="ECO:0000313" key="3">
    <source>
        <dbReference type="Proteomes" id="UP000029665"/>
    </source>
</evidence>
<evidence type="ECO:0000256" key="1">
    <source>
        <dbReference type="SAM" id="MobiDB-lite"/>
    </source>
</evidence>
<name>A0A060ST10_PYCCI</name>
<dbReference type="OrthoDB" id="2762089at2759"/>
<dbReference type="HOGENOM" id="CLU_1435097_0_0_1"/>
<evidence type="ECO:0000313" key="2">
    <source>
        <dbReference type="EMBL" id="CDO75319.1"/>
    </source>
</evidence>
<reference evidence="2" key="1">
    <citation type="submission" date="2014-01" db="EMBL/GenBank/DDBJ databases">
        <title>The genome of the white-rot fungus Pycnoporus cinnabarinus: a basidiomycete model with a versatile arsenal for lignocellulosic biomass breakdown.</title>
        <authorList>
            <person name="Levasseur A."/>
            <person name="Lomascolo A."/>
            <person name="Ruiz-Duenas F.J."/>
            <person name="Uzan E."/>
            <person name="Piumi F."/>
            <person name="Kues U."/>
            <person name="Ram A.F.J."/>
            <person name="Murat C."/>
            <person name="Haon M."/>
            <person name="Benoit I."/>
            <person name="Arfi Y."/>
            <person name="Chevret D."/>
            <person name="Drula E."/>
            <person name="Kwon M.J."/>
            <person name="Gouret P."/>
            <person name="Lesage-Meessen L."/>
            <person name="Lombard V."/>
            <person name="Mariette J."/>
            <person name="Noirot C."/>
            <person name="Park J."/>
            <person name="Patyshakuliyeva A."/>
            <person name="Wieneger R.A.B."/>
            <person name="Wosten H.A.B."/>
            <person name="Martin F."/>
            <person name="Coutinho P.M."/>
            <person name="de Vries R."/>
            <person name="Martinez A.T."/>
            <person name="Klopp C."/>
            <person name="Pontarotti P."/>
            <person name="Henrissat B."/>
            <person name="Record E."/>
        </authorList>
    </citation>
    <scope>NUCLEOTIDE SEQUENCE [LARGE SCALE GENOMIC DNA]</scope>
    <source>
        <strain evidence="2">BRFM137</strain>
    </source>
</reference>
<feature type="compositionally biased region" description="Basic and acidic residues" evidence="1">
    <location>
        <begin position="66"/>
        <end position="77"/>
    </location>
</feature>
<gene>
    <name evidence="2" type="ORF">BN946_scf184517.g2</name>
</gene>
<protein>
    <submittedName>
        <fullName evidence="2">Uncharacterized protein</fullName>
    </submittedName>
</protein>